<dbReference type="RefSeq" id="XP_020757758.2">
    <property type="nucleotide sequence ID" value="XM_020902099.2"/>
</dbReference>
<dbReference type="GeneID" id="110142759"/>
<feature type="region of interest" description="Disordered" evidence="3">
    <location>
        <begin position="181"/>
        <end position="201"/>
    </location>
</feature>
<evidence type="ECO:0000313" key="5">
    <source>
        <dbReference type="Proteomes" id="UP001652640"/>
    </source>
</evidence>
<keyword evidence="5" id="KW-1185">Reference proteome</keyword>
<evidence type="ECO:0000313" key="6">
    <source>
        <dbReference type="RefSeq" id="XP_020757758.2"/>
    </source>
</evidence>
<dbReference type="PANTHER" id="PTHR31849">
    <property type="entry name" value="CYSTEINE-RICH PDF MOTIF DOMAIN-CONTAINING PROTEIN 1"/>
    <property type="match status" value="1"/>
</dbReference>
<organism evidence="5 6">
    <name type="scientific">Odocoileus virginianus</name>
    <name type="common">White-tailed deer</name>
    <dbReference type="NCBI Taxonomy" id="9874"/>
    <lineage>
        <taxon>Eukaryota</taxon>
        <taxon>Metazoa</taxon>
        <taxon>Chordata</taxon>
        <taxon>Craniata</taxon>
        <taxon>Vertebrata</taxon>
        <taxon>Euteleostomi</taxon>
        <taxon>Mammalia</taxon>
        <taxon>Eutheria</taxon>
        <taxon>Laurasiatheria</taxon>
        <taxon>Artiodactyla</taxon>
        <taxon>Ruminantia</taxon>
        <taxon>Pecora</taxon>
        <taxon>Cervidae</taxon>
        <taxon>Odocoileinae</taxon>
        <taxon>Odocoileus</taxon>
    </lineage>
</organism>
<dbReference type="InterPro" id="IPR042426">
    <property type="entry name" value="CDPF1"/>
</dbReference>
<dbReference type="AlphaFoldDB" id="A0A6J0Y807"/>
<dbReference type="Pfam" id="PF10170">
    <property type="entry name" value="C6_DPF"/>
    <property type="match status" value="1"/>
</dbReference>
<evidence type="ECO:0000259" key="4">
    <source>
        <dbReference type="Pfam" id="PF10170"/>
    </source>
</evidence>
<reference evidence="6" key="2">
    <citation type="submission" date="2025-08" db="UniProtKB">
        <authorList>
            <consortium name="RefSeq"/>
        </authorList>
    </citation>
    <scope>IDENTIFICATION</scope>
    <source>
        <tissue evidence="6">Tongue muscle</tissue>
    </source>
</reference>
<dbReference type="Proteomes" id="UP001652640">
    <property type="component" value="Chromosome 23"/>
</dbReference>
<feature type="region of interest" description="Disordered" evidence="3">
    <location>
        <begin position="1"/>
        <end position="70"/>
    </location>
</feature>
<feature type="domain" description="Cysteine-rich DPF motif" evidence="4">
    <location>
        <begin position="91"/>
        <end position="183"/>
    </location>
</feature>
<comment type="similarity">
    <text evidence="1">Belongs to the CDPF1 family.</text>
</comment>
<proteinExistence type="inferred from homology"/>
<dbReference type="KEGG" id="ovr:110142759"/>
<name>A0A6J0Y807_ODOVR</name>
<protein>
    <recommendedName>
        <fullName evidence="2">Cysteine-rich DPF motif domain-containing protein 1</fullName>
    </recommendedName>
</protein>
<sequence>MPSSRGIFPTQASTADVPYRGRSLHLLSQRGSQAEGEEEVRHEAPPPPRSPASVAQAPRAGGRQWGPGPGLAAAEAAEMACETERNPLGVFKCQLCALTAPYSYKGQQPPDSQSVILLEESYVMRDPFTPDKGRFLIVGSRCSVCSKLVCVDPECSLFYSKRFCLPCVQDNMDAFPQEIQRDLEKRKVPSTRPASQRSSRP</sequence>
<reference evidence="5" key="1">
    <citation type="journal article" date="2022" name="J. Hered.">
        <title>A De Novo Chromosome-Level Genome Assembly of the White-Tailed Deer, Odocoileus Virginianus.</title>
        <authorList>
            <person name="London E.W."/>
            <person name="Roca A.L."/>
            <person name="Novakofski J.E."/>
            <person name="Mateus-Pinilla N.E."/>
        </authorList>
    </citation>
    <scope>NUCLEOTIDE SEQUENCE [LARGE SCALE GENOMIC DNA]</scope>
</reference>
<evidence type="ECO:0000256" key="2">
    <source>
        <dbReference type="ARBA" id="ARBA00014801"/>
    </source>
</evidence>
<evidence type="ECO:0000256" key="1">
    <source>
        <dbReference type="ARBA" id="ARBA00007917"/>
    </source>
</evidence>
<dbReference type="InterPro" id="IPR018785">
    <property type="entry name" value="CDPF1_dom"/>
</dbReference>
<dbReference type="PRINTS" id="PR01995">
    <property type="entry name" value="UPF0595"/>
</dbReference>
<dbReference type="OrthoDB" id="191995at2759"/>
<evidence type="ECO:0000256" key="3">
    <source>
        <dbReference type="SAM" id="MobiDB-lite"/>
    </source>
</evidence>
<feature type="compositionally biased region" description="Polar residues" evidence="3">
    <location>
        <begin position="192"/>
        <end position="201"/>
    </location>
</feature>
<gene>
    <name evidence="6" type="primary">CDPF1</name>
</gene>
<accession>A0A6J0Y807</accession>
<feature type="compositionally biased region" description="Low complexity" evidence="3">
    <location>
        <begin position="51"/>
        <end position="60"/>
    </location>
</feature>
<dbReference type="PANTHER" id="PTHR31849:SF1">
    <property type="entry name" value="CYSTEINE-RICH DPF MOTIF DOMAIN-CONTAINING PROTEIN 1"/>
    <property type="match status" value="1"/>
</dbReference>